<dbReference type="AlphaFoldDB" id="A0AAD7S2R0"/>
<gene>
    <name evidence="2" type="ORF">AAFF_G00041430</name>
</gene>
<evidence type="ECO:0000256" key="1">
    <source>
        <dbReference type="SAM" id="MobiDB-lite"/>
    </source>
</evidence>
<proteinExistence type="predicted"/>
<evidence type="ECO:0000313" key="2">
    <source>
        <dbReference type="EMBL" id="KAJ8394788.1"/>
    </source>
</evidence>
<reference evidence="2" key="1">
    <citation type="journal article" date="2023" name="Science">
        <title>Genome structures resolve the early diversification of teleost fishes.</title>
        <authorList>
            <person name="Parey E."/>
            <person name="Louis A."/>
            <person name="Montfort J."/>
            <person name="Bouchez O."/>
            <person name="Roques C."/>
            <person name="Iampietro C."/>
            <person name="Lluch J."/>
            <person name="Castinel A."/>
            <person name="Donnadieu C."/>
            <person name="Desvignes T."/>
            <person name="Floi Bucao C."/>
            <person name="Jouanno E."/>
            <person name="Wen M."/>
            <person name="Mejri S."/>
            <person name="Dirks R."/>
            <person name="Jansen H."/>
            <person name="Henkel C."/>
            <person name="Chen W.J."/>
            <person name="Zahm M."/>
            <person name="Cabau C."/>
            <person name="Klopp C."/>
            <person name="Thompson A.W."/>
            <person name="Robinson-Rechavi M."/>
            <person name="Braasch I."/>
            <person name="Lecointre G."/>
            <person name="Bobe J."/>
            <person name="Postlethwait J.H."/>
            <person name="Berthelot C."/>
            <person name="Roest Crollius H."/>
            <person name="Guiguen Y."/>
        </authorList>
    </citation>
    <scope>NUCLEOTIDE SEQUENCE</scope>
    <source>
        <strain evidence="2">NC1722</strain>
    </source>
</reference>
<organism evidence="2 3">
    <name type="scientific">Aldrovandia affinis</name>
    <dbReference type="NCBI Taxonomy" id="143900"/>
    <lineage>
        <taxon>Eukaryota</taxon>
        <taxon>Metazoa</taxon>
        <taxon>Chordata</taxon>
        <taxon>Craniata</taxon>
        <taxon>Vertebrata</taxon>
        <taxon>Euteleostomi</taxon>
        <taxon>Actinopterygii</taxon>
        <taxon>Neopterygii</taxon>
        <taxon>Teleostei</taxon>
        <taxon>Notacanthiformes</taxon>
        <taxon>Halosauridae</taxon>
        <taxon>Aldrovandia</taxon>
    </lineage>
</organism>
<feature type="region of interest" description="Disordered" evidence="1">
    <location>
        <begin position="232"/>
        <end position="306"/>
    </location>
</feature>
<feature type="compositionally biased region" description="Basic and acidic residues" evidence="1">
    <location>
        <begin position="278"/>
        <end position="295"/>
    </location>
</feature>
<name>A0AAD7S2R0_9TELE</name>
<sequence>MPFKAARSTKRDLNGSGLQSHPPLLSATWLRWSELRSAPGCSARQVHAAQCTVVLQEDLHMHSLFSRLKFPLSTSLHSLIFMGLGFLATKVAVTLRGFRRPVAPRKGTRCYFEVFREGTVTHTSVEYTSRSPGFGTCAEQREQRTARPISATGRCDFASPLPQDTCRIRLRPPPLPLASFIPTPGSRLGRQEWRTWCKGVLSLLGLQQSQTGEGWESAPLALAPLTADRTGVSTDRGVSTPAVDSVISPPGAVSTPRRRAALPFITETGACPGASPEPGHHLRQEFRQSGREKPAGKAPHQHRLTR</sequence>
<comment type="caution">
    <text evidence="2">The sequence shown here is derived from an EMBL/GenBank/DDBJ whole genome shotgun (WGS) entry which is preliminary data.</text>
</comment>
<dbReference type="EMBL" id="JAINUG010000122">
    <property type="protein sequence ID" value="KAJ8394788.1"/>
    <property type="molecule type" value="Genomic_DNA"/>
</dbReference>
<evidence type="ECO:0000313" key="3">
    <source>
        <dbReference type="Proteomes" id="UP001221898"/>
    </source>
</evidence>
<dbReference type="Proteomes" id="UP001221898">
    <property type="component" value="Unassembled WGS sequence"/>
</dbReference>
<accession>A0AAD7S2R0</accession>
<keyword evidence="3" id="KW-1185">Reference proteome</keyword>
<protein>
    <submittedName>
        <fullName evidence="2">Uncharacterized protein</fullName>
    </submittedName>
</protein>